<dbReference type="SUPFAM" id="SSF51306">
    <property type="entry name" value="LexA/Signal peptidase"/>
    <property type="match status" value="1"/>
</dbReference>
<name>A0A4Y3WFK7_NITWI</name>
<dbReference type="RefSeq" id="WP_141385372.1">
    <property type="nucleotide sequence ID" value="NZ_BJNF01000131.1"/>
</dbReference>
<reference evidence="8 9" key="1">
    <citation type="submission" date="2019-06" db="EMBL/GenBank/DDBJ databases">
        <title>Whole genome shotgun sequence of Nitrobacter winogradskyi NBRC 14297.</title>
        <authorList>
            <person name="Hosoyama A."/>
            <person name="Uohara A."/>
            <person name="Ohji S."/>
            <person name="Ichikawa N."/>
        </authorList>
    </citation>
    <scope>NUCLEOTIDE SEQUENCE [LARGE SCALE GENOMIC DNA]</scope>
    <source>
        <strain evidence="8 9">NBRC 14297</strain>
    </source>
</reference>
<keyword evidence="5" id="KW-0184">Conjugation</keyword>
<keyword evidence="4" id="KW-0574">Periplasm</keyword>
<accession>A0A4Y3WFK7</accession>
<proteinExistence type="inferred from homology"/>
<evidence type="ECO:0000313" key="8">
    <source>
        <dbReference type="EMBL" id="GEC17673.1"/>
    </source>
</evidence>
<dbReference type="GO" id="GO:0004252">
    <property type="term" value="F:serine-type endopeptidase activity"/>
    <property type="evidence" value="ECO:0007669"/>
    <property type="project" value="InterPro"/>
</dbReference>
<evidence type="ECO:0000259" key="7">
    <source>
        <dbReference type="Pfam" id="PF10502"/>
    </source>
</evidence>
<evidence type="ECO:0000256" key="3">
    <source>
        <dbReference type="ARBA" id="ARBA00022729"/>
    </source>
</evidence>
<evidence type="ECO:0000256" key="4">
    <source>
        <dbReference type="ARBA" id="ARBA00022764"/>
    </source>
</evidence>
<evidence type="ECO:0000256" key="1">
    <source>
        <dbReference type="ARBA" id="ARBA00004418"/>
    </source>
</evidence>
<comment type="subcellular location">
    <subcellularLocation>
        <location evidence="1">Periplasm</location>
    </subcellularLocation>
</comment>
<dbReference type="NCBIfam" id="NF010412">
    <property type="entry name" value="PRK13838.1"/>
    <property type="match status" value="1"/>
</dbReference>
<dbReference type="Gene3D" id="2.10.109.10">
    <property type="entry name" value="Umud Fragment, subunit A"/>
    <property type="match status" value="1"/>
</dbReference>
<evidence type="ECO:0000256" key="6">
    <source>
        <dbReference type="SAM" id="Phobius"/>
    </source>
</evidence>
<feature type="transmembrane region" description="Helical" evidence="6">
    <location>
        <begin position="7"/>
        <end position="28"/>
    </location>
</feature>
<comment type="caution">
    <text evidence="8">The sequence shown here is derived from an EMBL/GenBank/DDBJ whole genome shotgun (WGS) entry which is preliminary data.</text>
</comment>
<protein>
    <submittedName>
        <fullName evidence="8">Conjugal transfer protein TraF</fullName>
    </submittedName>
</protein>
<dbReference type="GO" id="GO:0042597">
    <property type="term" value="C:periplasmic space"/>
    <property type="evidence" value="ECO:0007669"/>
    <property type="project" value="UniProtKB-SubCell"/>
</dbReference>
<gene>
    <name evidence="8" type="primary">traF_2</name>
    <name evidence="8" type="ORF">NWI01_35650</name>
</gene>
<dbReference type="EMBL" id="BJNF01000131">
    <property type="protein sequence ID" value="GEC17673.1"/>
    <property type="molecule type" value="Genomic_DNA"/>
</dbReference>
<keyword evidence="6" id="KW-0472">Membrane</keyword>
<comment type="similarity">
    <text evidence="2">Belongs to the peptidase S26C family.</text>
</comment>
<dbReference type="InterPro" id="IPR014139">
    <property type="entry name" value="Peptidase_S26C_TraF"/>
</dbReference>
<dbReference type="Pfam" id="PF10502">
    <property type="entry name" value="Peptidase_S26"/>
    <property type="match status" value="1"/>
</dbReference>
<feature type="domain" description="Peptidase S26" evidence="7">
    <location>
        <begin position="34"/>
        <end position="171"/>
    </location>
</feature>
<keyword evidence="6" id="KW-1133">Transmembrane helix</keyword>
<keyword evidence="6" id="KW-0812">Transmembrane</keyword>
<dbReference type="InterPro" id="IPR036286">
    <property type="entry name" value="LexA/Signal_pep-like_sf"/>
</dbReference>
<dbReference type="AlphaFoldDB" id="A0A4Y3WFK7"/>
<evidence type="ECO:0000256" key="2">
    <source>
        <dbReference type="ARBA" id="ARBA00005849"/>
    </source>
</evidence>
<dbReference type="Proteomes" id="UP000318825">
    <property type="component" value="Unassembled WGS sequence"/>
</dbReference>
<dbReference type="NCBIfam" id="TIGR02771">
    <property type="entry name" value="TraF_Ti"/>
    <property type="match status" value="1"/>
</dbReference>
<dbReference type="GO" id="GO:0006465">
    <property type="term" value="P:signal peptide processing"/>
    <property type="evidence" value="ECO:0007669"/>
    <property type="project" value="InterPro"/>
</dbReference>
<dbReference type="InterPro" id="IPR019533">
    <property type="entry name" value="Peptidase_S26"/>
</dbReference>
<organism evidence="8 9">
    <name type="scientific">Nitrobacter winogradskyi</name>
    <name type="common">Nitrobacter agilis</name>
    <dbReference type="NCBI Taxonomy" id="913"/>
    <lineage>
        <taxon>Bacteria</taxon>
        <taxon>Pseudomonadati</taxon>
        <taxon>Pseudomonadota</taxon>
        <taxon>Alphaproteobacteria</taxon>
        <taxon>Hyphomicrobiales</taxon>
        <taxon>Nitrobacteraceae</taxon>
        <taxon>Nitrobacter</taxon>
    </lineage>
</organism>
<dbReference type="OrthoDB" id="5360818at2"/>
<keyword evidence="3" id="KW-0732">Signal</keyword>
<evidence type="ECO:0000256" key="5">
    <source>
        <dbReference type="ARBA" id="ARBA00022971"/>
    </source>
</evidence>
<sequence>MRGGSSILLHIGLFGSLTCLGLFGPGWWGGFRLNATPSYPLGLWRIATLDRAVTVGDRVFICLPPGPALSLGLTRGYIRCGLCAEGASPLIKTVAALPGQTVAIAGTVTIDGHPLRHSHIHPVDAEGRQLTAYSGGKVPPGHLFLHSGFSGSYDSRYFGPVLDTGVLGLAEPVITFTP</sequence>
<evidence type="ECO:0000313" key="9">
    <source>
        <dbReference type="Proteomes" id="UP000318825"/>
    </source>
</evidence>